<dbReference type="AlphaFoldDB" id="A0A2P2IWU9"/>
<dbReference type="EMBL" id="GGEC01005211">
    <property type="protein sequence ID" value="MBW85694.1"/>
    <property type="molecule type" value="Transcribed_RNA"/>
</dbReference>
<name>A0A2P2IWU9_RHIMU</name>
<protein>
    <submittedName>
        <fullName evidence="1">Uncharacterized protein</fullName>
    </submittedName>
</protein>
<evidence type="ECO:0000313" key="1">
    <source>
        <dbReference type="EMBL" id="MBW85694.1"/>
    </source>
</evidence>
<reference evidence="1" key="1">
    <citation type="submission" date="2018-02" db="EMBL/GenBank/DDBJ databases">
        <title>Rhizophora mucronata_Transcriptome.</title>
        <authorList>
            <person name="Meera S.P."/>
            <person name="Sreeshan A."/>
            <person name="Augustine A."/>
        </authorList>
    </citation>
    <scope>NUCLEOTIDE SEQUENCE</scope>
    <source>
        <tissue evidence="1">Leaf</tissue>
    </source>
</reference>
<sequence length="92" mass="10675">MIWPLKAAYQFSGTSFRTSFLPSPYDQRVHNLPKTNSSNTIIGKILKSGIFMRSRACNLNIIKSAEIYLPMSNTLTKSFRFQFQYEWLLTFA</sequence>
<organism evidence="1">
    <name type="scientific">Rhizophora mucronata</name>
    <name type="common">Asiatic mangrove</name>
    <dbReference type="NCBI Taxonomy" id="61149"/>
    <lineage>
        <taxon>Eukaryota</taxon>
        <taxon>Viridiplantae</taxon>
        <taxon>Streptophyta</taxon>
        <taxon>Embryophyta</taxon>
        <taxon>Tracheophyta</taxon>
        <taxon>Spermatophyta</taxon>
        <taxon>Magnoliopsida</taxon>
        <taxon>eudicotyledons</taxon>
        <taxon>Gunneridae</taxon>
        <taxon>Pentapetalae</taxon>
        <taxon>rosids</taxon>
        <taxon>fabids</taxon>
        <taxon>Malpighiales</taxon>
        <taxon>Rhizophoraceae</taxon>
        <taxon>Rhizophora</taxon>
    </lineage>
</organism>
<proteinExistence type="predicted"/>
<dbReference type="EMBL" id="GGEC01005212">
    <property type="protein sequence ID" value="MBW85695.1"/>
    <property type="molecule type" value="Transcribed_RNA"/>
</dbReference>
<accession>A0A2P2IWU9</accession>